<evidence type="ECO:0000313" key="2">
    <source>
        <dbReference type="Proteomes" id="UP000829398"/>
    </source>
</evidence>
<keyword evidence="2" id="KW-1185">Reference proteome</keyword>
<dbReference type="Proteomes" id="UP000829398">
    <property type="component" value="Chromosome 9"/>
</dbReference>
<name>A0ACB8HXT5_CITSI</name>
<reference evidence="2" key="1">
    <citation type="journal article" date="2023" name="Hortic. Res.">
        <title>A chromosome-level phased genome enabling allele-level studies in sweet orange: a case study on citrus Huanglongbing tolerance.</title>
        <authorList>
            <person name="Wu B."/>
            <person name="Yu Q."/>
            <person name="Deng Z."/>
            <person name="Duan Y."/>
            <person name="Luo F."/>
            <person name="Gmitter F. Jr."/>
        </authorList>
    </citation>
    <scope>NUCLEOTIDE SEQUENCE [LARGE SCALE GENOMIC DNA]</scope>
    <source>
        <strain evidence="2">cv. Valencia</strain>
    </source>
</reference>
<proteinExistence type="predicted"/>
<organism evidence="1 2">
    <name type="scientific">Citrus sinensis</name>
    <name type="common">Sweet orange</name>
    <name type="synonym">Citrus aurantium var. sinensis</name>
    <dbReference type="NCBI Taxonomy" id="2711"/>
    <lineage>
        <taxon>Eukaryota</taxon>
        <taxon>Viridiplantae</taxon>
        <taxon>Streptophyta</taxon>
        <taxon>Embryophyta</taxon>
        <taxon>Tracheophyta</taxon>
        <taxon>Spermatophyta</taxon>
        <taxon>Magnoliopsida</taxon>
        <taxon>eudicotyledons</taxon>
        <taxon>Gunneridae</taxon>
        <taxon>Pentapetalae</taxon>
        <taxon>rosids</taxon>
        <taxon>malvids</taxon>
        <taxon>Sapindales</taxon>
        <taxon>Rutaceae</taxon>
        <taxon>Aurantioideae</taxon>
        <taxon>Citrus</taxon>
    </lineage>
</organism>
<dbReference type="EMBL" id="CM039178">
    <property type="protein sequence ID" value="KAH9679393.1"/>
    <property type="molecule type" value="Genomic_DNA"/>
</dbReference>
<evidence type="ECO:0000313" key="1">
    <source>
        <dbReference type="EMBL" id="KAH9679393.1"/>
    </source>
</evidence>
<accession>A0ACB8HXT5</accession>
<comment type="caution">
    <text evidence="1">The sequence shown here is derived from an EMBL/GenBank/DDBJ whole genome shotgun (WGS) entry which is preliminary data.</text>
</comment>
<sequence length="553" mass="63095">MGRYYYQRYLKLKKAMQQIPFREHFVNDGDGDDEDEESRAGAAALVFVCAPPSYHNKRSSSTTSRTKLLSLLLLSLLSCTFILAPHAFSLFSFADSFGAEDEGLVAADVNAPLCSSISNGTICCDRSGIRTDVCIMKGDVRTNSASSSIFLYKDTNGFINYVSSMVEEEELQHEKIRPYTRKWETSVMDTIDELDLVAKKENATANHHCDVVHDVPAVFFSTGGYTGNVYHEFNDGILPLYITSQHLKKKVVFVILEYHNWWIMKYGNILSRLSDYPAIDFSRDKRTHCFPEAIVGLRIHDELTVNPSLMRGNKTVIDFRNVLDQAYWPRIRGLIQDEEREAREKLREKLTLSPSSDPSFKIVKEVQGYQSKKPKLVILSRNGSRAITNENLLVKMAEDIGFQVQVVRPDRTSELAKIYRALNSSDVMVGVHGAAMTHFLFMKPGSVFIQVIPLGTDWAAETYYGEPARKLGLKYIGYTILPRESSLYDQYDKNDPVLRDPSSVNEKGWQYTKTIYLDGQNVRLNLRRFQKRLVRAYDYSINRISQNCHHQSQ</sequence>
<gene>
    <name evidence="1" type="ORF">KPL71_026113</name>
</gene>
<protein>
    <submittedName>
        <fullName evidence="1">Uncharacterized protein</fullName>
    </submittedName>
</protein>